<accession>A0A4Y2CSX2</accession>
<name>A0A4Y2CSX2_ARAVE</name>
<keyword evidence="2" id="KW-1185">Reference proteome</keyword>
<reference evidence="1 2" key="1">
    <citation type="journal article" date="2019" name="Sci. Rep.">
        <title>Orb-weaving spider Araneus ventricosus genome elucidates the spidroin gene catalogue.</title>
        <authorList>
            <person name="Kono N."/>
            <person name="Nakamura H."/>
            <person name="Ohtoshi R."/>
            <person name="Moran D.A.P."/>
            <person name="Shinohara A."/>
            <person name="Yoshida Y."/>
            <person name="Fujiwara M."/>
            <person name="Mori M."/>
            <person name="Tomita M."/>
            <person name="Arakawa K."/>
        </authorList>
    </citation>
    <scope>NUCLEOTIDE SEQUENCE [LARGE SCALE GENOMIC DNA]</scope>
</reference>
<protein>
    <submittedName>
        <fullName evidence="1">Uncharacterized protein</fullName>
    </submittedName>
</protein>
<evidence type="ECO:0000313" key="2">
    <source>
        <dbReference type="Proteomes" id="UP000499080"/>
    </source>
</evidence>
<organism evidence="1 2">
    <name type="scientific">Araneus ventricosus</name>
    <name type="common">Orbweaver spider</name>
    <name type="synonym">Epeira ventricosa</name>
    <dbReference type="NCBI Taxonomy" id="182803"/>
    <lineage>
        <taxon>Eukaryota</taxon>
        <taxon>Metazoa</taxon>
        <taxon>Ecdysozoa</taxon>
        <taxon>Arthropoda</taxon>
        <taxon>Chelicerata</taxon>
        <taxon>Arachnida</taxon>
        <taxon>Araneae</taxon>
        <taxon>Araneomorphae</taxon>
        <taxon>Entelegynae</taxon>
        <taxon>Araneoidea</taxon>
        <taxon>Araneidae</taxon>
        <taxon>Araneus</taxon>
    </lineage>
</organism>
<dbReference type="Proteomes" id="UP000499080">
    <property type="component" value="Unassembled WGS sequence"/>
</dbReference>
<dbReference type="AlphaFoldDB" id="A0A4Y2CSX2"/>
<evidence type="ECO:0000313" key="1">
    <source>
        <dbReference type="EMBL" id="GBM07036.1"/>
    </source>
</evidence>
<proteinExistence type="predicted"/>
<sequence>MLTLILQEQNTLYIVLNVEQVVVLPVLISIRLLHGKINEGLFPRWFSRYRSPQYYLLETEGWLRDSRRIQTEPNSATRSCNIPWNRMRRSIFICMVGIAQNIGCFKPFLSDCSLLTTDFQSKNFVLERTF</sequence>
<dbReference type="EMBL" id="BGPR01000237">
    <property type="protein sequence ID" value="GBM07036.1"/>
    <property type="molecule type" value="Genomic_DNA"/>
</dbReference>
<gene>
    <name evidence="1" type="ORF">AVEN_63478_1</name>
</gene>
<comment type="caution">
    <text evidence="1">The sequence shown here is derived from an EMBL/GenBank/DDBJ whole genome shotgun (WGS) entry which is preliminary data.</text>
</comment>